<dbReference type="EMBL" id="SMMG02000009">
    <property type="protein sequence ID" value="KAA3462242.1"/>
    <property type="molecule type" value="Genomic_DNA"/>
</dbReference>
<proteinExistence type="predicted"/>
<accession>A0A5B6UZA1</accession>
<comment type="caution">
    <text evidence="1">The sequence shown here is derived from an EMBL/GenBank/DDBJ whole genome shotgun (WGS) entry which is preliminary data.</text>
</comment>
<name>A0A5B6UZA1_9ROSI</name>
<dbReference type="Proteomes" id="UP000325315">
    <property type="component" value="Unassembled WGS sequence"/>
</dbReference>
<keyword evidence="2" id="KW-1185">Reference proteome</keyword>
<organism evidence="1 2">
    <name type="scientific">Gossypium australe</name>
    <dbReference type="NCBI Taxonomy" id="47621"/>
    <lineage>
        <taxon>Eukaryota</taxon>
        <taxon>Viridiplantae</taxon>
        <taxon>Streptophyta</taxon>
        <taxon>Embryophyta</taxon>
        <taxon>Tracheophyta</taxon>
        <taxon>Spermatophyta</taxon>
        <taxon>Magnoliopsida</taxon>
        <taxon>eudicotyledons</taxon>
        <taxon>Gunneridae</taxon>
        <taxon>Pentapetalae</taxon>
        <taxon>rosids</taxon>
        <taxon>malvids</taxon>
        <taxon>Malvales</taxon>
        <taxon>Malvaceae</taxon>
        <taxon>Malvoideae</taxon>
        <taxon>Gossypium</taxon>
    </lineage>
</organism>
<protein>
    <submittedName>
        <fullName evidence="1">Uncharacterized protein</fullName>
    </submittedName>
</protein>
<reference evidence="2" key="1">
    <citation type="journal article" date="2019" name="Plant Biotechnol. J.">
        <title>Genome sequencing of the Australian wild diploid species Gossypium australe highlights disease resistance and delayed gland morphogenesis.</title>
        <authorList>
            <person name="Cai Y."/>
            <person name="Cai X."/>
            <person name="Wang Q."/>
            <person name="Wang P."/>
            <person name="Zhang Y."/>
            <person name="Cai C."/>
            <person name="Xu Y."/>
            <person name="Wang K."/>
            <person name="Zhou Z."/>
            <person name="Wang C."/>
            <person name="Geng S."/>
            <person name="Li B."/>
            <person name="Dong Q."/>
            <person name="Hou Y."/>
            <person name="Wang H."/>
            <person name="Ai P."/>
            <person name="Liu Z."/>
            <person name="Yi F."/>
            <person name="Sun M."/>
            <person name="An G."/>
            <person name="Cheng J."/>
            <person name="Zhang Y."/>
            <person name="Shi Q."/>
            <person name="Xie Y."/>
            <person name="Shi X."/>
            <person name="Chang Y."/>
            <person name="Huang F."/>
            <person name="Chen Y."/>
            <person name="Hong S."/>
            <person name="Mi L."/>
            <person name="Sun Q."/>
            <person name="Zhang L."/>
            <person name="Zhou B."/>
            <person name="Peng R."/>
            <person name="Zhang X."/>
            <person name="Liu F."/>
        </authorList>
    </citation>
    <scope>NUCLEOTIDE SEQUENCE [LARGE SCALE GENOMIC DNA]</scope>
    <source>
        <strain evidence="2">cv. PA1801</strain>
    </source>
</reference>
<dbReference type="AlphaFoldDB" id="A0A5B6UZA1"/>
<dbReference type="OrthoDB" id="420169at2759"/>
<evidence type="ECO:0000313" key="1">
    <source>
        <dbReference type="EMBL" id="KAA3462242.1"/>
    </source>
</evidence>
<sequence>MSIELQAVESVVNKRSHINSTRIWERICGRQSCGLCFSIVEATREKLSNAQLRARNYCVCLKNLATLSKELNLRQRRWLELLKTMI</sequence>
<evidence type="ECO:0000313" key="2">
    <source>
        <dbReference type="Proteomes" id="UP000325315"/>
    </source>
</evidence>
<gene>
    <name evidence="1" type="ORF">EPI10_028744</name>
</gene>